<reference evidence="22 23" key="1">
    <citation type="submission" date="2023-04" db="EMBL/GenBank/DDBJ databases">
        <title>A long-awaited taxogenomic arrangement of the family Halomonadaceae.</title>
        <authorList>
            <person name="De La Haba R."/>
            <person name="Chuvochina M."/>
            <person name="Wittouck S."/>
            <person name="Arahal D.R."/>
            <person name="Sanchez-Porro C."/>
            <person name="Hugenholtz P."/>
            <person name="Ventosa A."/>
        </authorList>
    </citation>
    <scope>NUCLEOTIDE SEQUENCE [LARGE SCALE GENOMIC DNA]</scope>
    <source>
        <strain evidence="22 23">DSM 17332</strain>
    </source>
</reference>
<dbReference type="PANTHER" id="PTHR21071">
    <property type="entry name" value="UDP-N-ACETYLENOLPYRUVOYLGLUCOSAMINE REDUCTASE"/>
    <property type="match status" value="1"/>
</dbReference>
<keyword evidence="8 20" id="KW-0963">Cytoplasm</keyword>
<evidence type="ECO:0000256" key="13">
    <source>
        <dbReference type="ARBA" id="ARBA00022960"/>
    </source>
</evidence>
<dbReference type="GO" id="GO:0008762">
    <property type="term" value="F:UDP-N-acetylmuramate dehydrogenase activity"/>
    <property type="evidence" value="ECO:0007669"/>
    <property type="project" value="UniProtKB-EC"/>
</dbReference>
<comment type="subcellular location">
    <subcellularLocation>
        <location evidence="3 20">Cytoplasm</location>
    </subcellularLocation>
</comment>
<keyword evidence="23" id="KW-1185">Reference proteome</keyword>
<proteinExistence type="inferred from homology"/>
<dbReference type="NCBIfam" id="TIGR00179">
    <property type="entry name" value="murB"/>
    <property type="match status" value="1"/>
</dbReference>
<dbReference type="Gene3D" id="3.30.43.10">
    <property type="entry name" value="Uridine Diphospho-n-acetylenolpyruvylglucosamine Reductase, domain 2"/>
    <property type="match status" value="1"/>
</dbReference>
<comment type="pathway">
    <text evidence="4 20">Cell wall biogenesis; peptidoglycan biosynthesis.</text>
</comment>
<dbReference type="RefSeq" id="WP_309636886.1">
    <property type="nucleotide sequence ID" value="NZ_JARWAL010000009.1"/>
</dbReference>
<evidence type="ECO:0000256" key="9">
    <source>
        <dbReference type="ARBA" id="ARBA00022618"/>
    </source>
</evidence>
<accession>A0ABU1GMK9</accession>
<evidence type="ECO:0000256" key="19">
    <source>
        <dbReference type="ARBA" id="ARBA00048914"/>
    </source>
</evidence>
<keyword evidence="9 20" id="KW-0132">Cell division</keyword>
<dbReference type="Pfam" id="PF02873">
    <property type="entry name" value="MurB_C"/>
    <property type="match status" value="1"/>
</dbReference>
<dbReference type="InterPro" id="IPR003170">
    <property type="entry name" value="MurB"/>
</dbReference>
<comment type="cofactor">
    <cofactor evidence="1 20">
        <name>FAD</name>
        <dbReference type="ChEBI" id="CHEBI:57692"/>
    </cofactor>
</comment>
<keyword evidence="13 20" id="KW-0133">Cell shape</keyword>
<keyword evidence="11 20" id="KW-0274">FAD</keyword>
<feature type="active site" description="Proton donor" evidence="20">
    <location>
        <position position="228"/>
    </location>
</feature>
<evidence type="ECO:0000256" key="3">
    <source>
        <dbReference type="ARBA" id="ARBA00004496"/>
    </source>
</evidence>
<dbReference type="InterPro" id="IPR016167">
    <property type="entry name" value="FAD-bd_PCMH_sub1"/>
</dbReference>
<keyword evidence="12 20" id="KW-0521">NADP</keyword>
<evidence type="ECO:0000259" key="21">
    <source>
        <dbReference type="PROSITE" id="PS51387"/>
    </source>
</evidence>
<evidence type="ECO:0000256" key="5">
    <source>
        <dbReference type="ARBA" id="ARBA00010485"/>
    </source>
</evidence>
<evidence type="ECO:0000256" key="7">
    <source>
        <dbReference type="ARBA" id="ARBA00015188"/>
    </source>
</evidence>
<evidence type="ECO:0000256" key="11">
    <source>
        <dbReference type="ARBA" id="ARBA00022827"/>
    </source>
</evidence>
<evidence type="ECO:0000256" key="20">
    <source>
        <dbReference type="HAMAP-Rule" id="MF_00037"/>
    </source>
</evidence>
<evidence type="ECO:0000313" key="22">
    <source>
        <dbReference type="EMBL" id="MDR5893264.1"/>
    </source>
</evidence>
<keyword evidence="17 20" id="KW-0961">Cell wall biogenesis/degradation</keyword>
<evidence type="ECO:0000256" key="12">
    <source>
        <dbReference type="ARBA" id="ARBA00022857"/>
    </source>
</evidence>
<feature type="domain" description="FAD-binding PCMH-type" evidence="21">
    <location>
        <begin position="34"/>
        <end position="199"/>
    </location>
</feature>
<dbReference type="Pfam" id="PF01565">
    <property type="entry name" value="FAD_binding_4"/>
    <property type="match status" value="1"/>
</dbReference>
<evidence type="ECO:0000313" key="23">
    <source>
        <dbReference type="Proteomes" id="UP001252270"/>
    </source>
</evidence>
<evidence type="ECO:0000256" key="17">
    <source>
        <dbReference type="ARBA" id="ARBA00023316"/>
    </source>
</evidence>
<dbReference type="HAMAP" id="MF_00037">
    <property type="entry name" value="MurB"/>
    <property type="match status" value="1"/>
</dbReference>
<feature type="active site" evidence="20">
    <location>
        <position position="178"/>
    </location>
</feature>
<evidence type="ECO:0000256" key="16">
    <source>
        <dbReference type="ARBA" id="ARBA00023306"/>
    </source>
</evidence>
<name>A0ABU1GMK9_9GAMM</name>
<evidence type="ECO:0000256" key="10">
    <source>
        <dbReference type="ARBA" id="ARBA00022630"/>
    </source>
</evidence>
<dbReference type="InterPro" id="IPR036635">
    <property type="entry name" value="MurB_C_sf"/>
</dbReference>
<dbReference type="InterPro" id="IPR011601">
    <property type="entry name" value="MurB_C"/>
</dbReference>
<comment type="catalytic activity">
    <reaction evidence="19 20">
        <text>UDP-N-acetyl-alpha-D-muramate + NADP(+) = UDP-N-acetyl-3-O-(1-carboxyvinyl)-alpha-D-glucosamine + NADPH + H(+)</text>
        <dbReference type="Rhea" id="RHEA:12248"/>
        <dbReference type="ChEBI" id="CHEBI:15378"/>
        <dbReference type="ChEBI" id="CHEBI:57783"/>
        <dbReference type="ChEBI" id="CHEBI:58349"/>
        <dbReference type="ChEBI" id="CHEBI:68483"/>
        <dbReference type="ChEBI" id="CHEBI:70757"/>
        <dbReference type="EC" id="1.3.1.98"/>
    </reaction>
</comment>
<keyword evidence="10 20" id="KW-0285">Flavoprotein</keyword>
<dbReference type="SUPFAM" id="SSF56176">
    <property type="entry name" value="FAD-binding/transporter-associated domain-like"/>
    <property type="match status" value="1"/>
</dbReference>
<gene>
    <name evidence="20 22" type="primary">murB</name>
    <name evidence="22" type="ORF">QC820_10610</name>
</gene>
<keyword evidence="15 20" id="KW-0560">Oxidoreductase</keyword>
<evidence type="ECO:0000256" key="15">
    <source>
        <dbReference type="ARBA" id="ARBA00023002"/>
    </source>
</evidence>
<dbReference type="InterPro" id="IPR016169">
    <property type="entry name" value="FAD-bd_PCMH_sub2"/>
</dbReference>
<dbReference type="PROSITE" id="PS51387">
    <property type="entry name" value="FAD_PCMH"/>
    <property type="match status" value="1"/>
</dbReference>
<comment type="similarity">
    <text evidence="5 20">Belongs to the MurB family.</text>
</comment>
<dbReference type="NCBIfam" id="NF010480">
    <property type="entry name" value="PRK13905.1"/>
    <property type="match status" value="1"/>
</dbReference>
<dbReference type="EC" id="1.3.1.98" evidence="6 20"/>
<evidence type="ECO:0000256" key="18">
    <source>
        <dbReference type="ARBA" id="ARBA00031026"/>
    </source>
</evidence>
<evidence type="ECO:0000256" key="8">
    <source>
        <dbReference type="ARBA" id="ARBA00022490"/>
    </source>
</evidence>
<dbReference type="InterPro" id="IPR036318">
    <property type="entry name" value="FAD-bd_PCMH-like_sf"/>
</dbReference>
<evidence type="ECO:0000256" key="2">
    <source>
        <dbReference type="ARBA" id="ARBA00003921"/>
    </source>
</evidence>
<evidence type="ECO:0000256" key="4">
    <source>
        <dbReference type="ARBA" id="ARBA00004752"/>
    </source>
</evidence>
<dbReference type="InterPro" id="IPR006094">
    <property type="entry name" value="Oxid_FAD_bind_N"/>
</dbReference>
<dbReference type="PANTHER" id="PTHR21071:SF4">
    <property type="entry name" value="UDP-N-ACETYLENOLPYRUVOYLGLUCOSAMINE REDUCTASE"/>
    <property type="match status" value="1"/>
</dbReference>
<dbReference type="Proteomes" id="UP001252270">
    <property type="component" value="Unassembled WGS sequence"/>
</dbReference>
<dbReference type="Gene3D" id="3.90.78.10">
    <property type="entry name" value="UDP-N-acetylenolpyruvoylglucosamine reductase, C-terminal domain"/>
    <property type="match status" value="1"/>
</dbReference>
<sequence>MERLNAFDIRELERLCPGGVKENVSLAAISRWQIGGTADVIVEPSSVAELCSLRAFIAQEGLPSVVIGDTSNLLFSDEGLRAVCIRLGSRMSSVHIENDIVHAQAGVWVPFLARKIMSAGLTGAEHTCGIPGTLGGLICMNGGSQRKGVGSSVVTVESVDTAGNICHRSVEQCEFSYRSSVYQNNSEVIASAKLSFLSGDKLKIRQEMLSILAERNRKFPRKLPNCGSVFKSNPAMYEKAGPPGAIIESLGFKGACCGGAQVSPHHANFIVNTGVARARDVLTLVSKISRCVLESVGHHIEPEFKFVSVHGEIMPVDEMLKGFFYE</sequence>
<comment type="caution">
    <text evidence="22">The sequence shown here is derived from an EMBL/GenBank/DDBJ whole genome shotgun (WGS) entry which is preliminary data.</text>
</comment>
<organism evidence="22 23">
    <name type="scientific">Halomonas mongoliensis</name>
    <dbReference type="NCBI Taxonomy" id="321265"/>
    <lineage>
        <taxon>Bacteria</taxon>
        <taxon>Pseudomonadati</taxon>
        <taxon>Pseudomonadota</taxon>
        <taxon>Gammaproteobacteria</taxon>
        <taxon>Oceanospirillales</taxon>
        <taxon>Halomonadaceae</taxon>
        <taxon>Halomonas</taxon>
    </lineage>
</organism>
<dbReference type="InterPro" id="IPR016166">
    <property type="entry name" value="FAD-bd_PCMH"/>
</dbReference>
<evidence type="ECO:0000256" key="1">
    <source>
        <dbReference type="ARBA" id="ARBA00001974"/>
    </source>
</evidence>
<dbReference type="EMBL" id="JARWAL010000009">
    <property type="protein sequence ID" value="MDR5893264.1"/>
    <property type="molecule type" value="Genomic_DNA"/>
</dbReference>
<dbReference type="SUPFAM" id="SSF56194">
    <property type="entry name" value="Uridine diphospho-N-Acetylenolpyruvylglucosamine reductase, MurB, C-terminal domain"/>
    <property type="match status" value="1"/>
</dbReference>
<feature type="active site" evidence="20">
    <location>
        <position position="303"/>
    </location>
</feature>
<evidence type="ECO:0000256" key="6">
    <source>
        <dbReference type="ARBA" id="ARBA00012518"/>
    </source>
</evidence>
<dbReference type="Gene3D" id="3.30.465.10">
    <property type="match status" value="1"/>
</dbReference>
<protein>
    <recommendedName>
        <fullName evidence="7 20">UDP-N-acetylenolpyruvoylglucosamine reductase</fullName>
        <ecNumber evidence="6 20">1.3.1.98</ecNumber>
    </recommendedName>
    <alternativeName>
        <fullName evidence="18 20">UDP-N-acetylmuramate dehydrogenase</fullName>
    </alternativeName>
</protein>
<evidence type="ECO:0000256" key="14">
    <source>
        <dbReference type="ARBA" id="ARBA00022984"/>
    </source>
</evidence>
<keyword evidence="14 20" id="KW-0573">Peptidoglycan synthesis</keyword>
<keyword evidence="16 20" id="KW-0131">Cell cycle</keyword>
<comment type="function">
    <text evidence="2 20">Cell wall formation.</text>
</comment>